<reference evidence="1 2" key="1">
    <citation type="journal article" date="2012" name="BMC Genomics">
        <title>Tools to kill: Genome of one of the most destructive plant pathogenic fungi Macrophomina phaseolina.</title>
        <authorList>
            <person name="Islam M.S."/>
            <person name="Haque M.S."/>
            <person name="Islam M.M."/>
            <person name="Emdad E.M."/>
            <person name="Halim A."/>
            <person name="Hossen Q.M.M."/>
            <person name="Hossain M.Z."/>
            <person name="Ahmed B."/>
            <person name="Rahim S."/>
            <person name="Rahman M.S."/>
            <person name="Alam M.M."/>
            <person name="Hou S."/>
            <person name="Wan X."/>
            <person name="Saito J.A."/>
            <person name="Alam M."/>
        </authorList>
    </citation>
    <scope>NUCLEOTIDE SEQUENCE [LARGE SCALE GENOMIC DNA]</scope>
    <source>
        <strain evidence="1 2">MS6</strain>
    </source>
</reference>
<name>K2QXK2_MACPH</name>
<dbReference type="HOGENOM" id="CLU_1970962_0_0_1"/>
<comment type="caution">
    <text evidence="1">The sequence shown here is derived from an EMBL/GenBank/DDBJ whole genome shotgun (WGS) entry which is preliminary data.</text>
</comment>
<dbReference type="Proteomes" id="UP000007129">
    <property type="component" value="Unassembled WGS sequence"/>
</dbReference>
<evidence type="ECO:0000313" key="2">
    <source>
        <dbReference type="Proteomes" id="UP000007129"/>
    </source>
</evidence>
<organism evidence="1 2">
    <name type="scientific">Macrophomina phaseolina (strain MS6)</name>
    <name type="common">Charcoal rot fungus</name>
    <dbReference type="NCBI Taxonomy" id="1126212"/>
    <lineage>
        <taxon>Eukaryota</taxon>
        <taxon>Fungi</taxon>
        <taxon>Dikarya</taxon>
        <taxon>Ascomycota</taxon>
        <taxon>Pezizomycotina</taxon>
        <taxon>Dothideomycetes</taxon>
        <taxon>Dothideomycetes incertae sedis</taxon>
        <taxon>Botryosphaeriales</taxon>
        <taxon>Botryosphaeriaceae</taxon>
        <taxon>Macrophomina</taxon>
    </lineage>
</organism>
<gene>
    <name evidence="1" type="ORF">MPH_08221</name>
</gene>
<evidence type="ECO:0000313" key="1">
    <source>
        <dbReference type="EMBL" id="EKG14591.1"/>
    </source>
</evidence>
<protein>
    <submittedName>
        <fullName evidence="1">Uncharacterized protein</fullName>
    </submittedName>
</protein>
<dbReference type="AlphaFoldDB" id="K2QXK2"/>
<proteinExistence type="predicted"/>
<dbReference type="InParanoid" id="K2QXK2"/>
<accession>K2QXK2</accession>
<dbReference type="VEuPathDB" id="FungiDB:MPH_08221"/>
<sequence length="127" mass="14110">MQTSYQSIISESQQGWSSTNIWRPMAPRGVFTAEPAGPRLLPPFVQLSFPLPCFYQPYAMSETTGCLSSISSLRRCGPLVQGELDCLERAWKPRMGCKWNGALLQEISAIRSGFRCNQGGSGYQVQE</sequence>
<dbReference type="EMBL" id="AHHD01000343">
    <property type="protein sequence ID" value="EKG14591.1"/>
    <property type="molecule type" value="Genomic_DNA"/>
</dbReference>